<evidence type="ECO:0000313" key="1">
    <source>
        <dbReference type="Proteomes" id="UP000046393"/>
    </source>
</evidence>
<dbReference type="Proteomes" id="UP000046393">
    <property type="component" value="Unplaced"/>
</dbReference>
<accession>A0A0N5AY26</accession>
<keyword evidence="1" id="KW-1185">Reference proteome</keyword>
<organism evidence="1 2">
    <name type="scientific">Syphacia muris</name>
    <dbReference type="NCBI Taxonomy" id="451379"/>
    <lineage>
        <taxon>Eukaryota</taxon>
        <taxon>Metazoa</taxon>
        <taxon>Ecdysozoa</taxon>
        <taxon>Nematoda</taxon>
        <taxon>Chromadorea</taxon>
        <taxon>Rhabditida</taxon>
        <taxon>Spirurina</taxon>
        <taxon>Oxyuridomorpha</taxon>
        <taxon>Oxyuroidea</taxon>
        <taxon>Oxyuridae</taxon>
        <taxon>Syphacia</taxon>
    </lineage>
</organism>
<name>A0A0N5AY26_9BILA</name>
<proteinExistence type="predicted"/>
<dbReference type="AlphaFoldDB" id="A0A0N5AY26"/>
<reference evidence="2" key="1">
    <citation type="submission" date="2017-02" db="UniProtKB">
        <authorList>
            <consortium name="WormBaseParasite"/>
        </authorList>
    </citation>
    <scope>IDENTIFICATION</scope>
</reference>
<evidence type="ECO:0000313" key="2">
    <source>
        <dbReference type="WBParaSite" id="SMUV_0000986101-mRNA-1"/>
    </source>
</evidence>
<sequence length="153" mass="17728">MVSWYSRIGLKIAWHFFIYICGHISDSLTLPSFNGSFGHAFTFGQLFFVGIRGDLGSEVCVGYVLVRTWNGFCGSLVKRRASVCFFSFSVAEGTWIINYVVLNSESDEMDSWSLLFYSALRSRMLVIELHFWYRFRFSLLLRCDLEFGSIFVR</sequence>
<protein>
    <submittedName>
        <fullName evidence="2">Secreted protein</fullName>
    </submittedName>
</protein>
<dbReference type="WBParaSite" id="SMUV_0000986101-mRNA-1">
    <property type="protein sequence ID" value="SMUV_0000986101-mRNA-1"/>
    <property type="gene ID" value="SMUV_0000986101"/>
</dbReference>